<name>V4PWX3_STUCH</name>
<reference evidence="1 2" key="1">
    <citation type="submission" date="2013-07" db="EMBL/GenBank/DDBJ databases">
        <authorList>
            <person name="Schaap P.J."/>
            <person name="Mehboob F."/>
            <person name="Oosterkamp M.J."/>
            <person name="de Vos W.M."/>
            <person name="Stams A.J.M."/>
            <person name="Koehorst J.J."/>
        </authorList>
    </citation>
    <scope>NUCLEOTIDE SEQUENCE [LARGE SCALE GENOMIC DNA]</scope>
    <source>
        <strain evidence="1 2">AW-1</strain>
    </source>
</reference>
<accession>V4PWX3</accession>
<dbReference type="AlphaFoldDB" id="V4PWX3"/>
<dbReference type="EMBL" id="AOFQ01000011">
    <property type="protein sequence ID" value="ESR00696.1"/>
    <property type="molecule type" value="Genomic_DNA"/>
</dbReference>
<proteinExistence type="predicted"/>
<evidence type="ECO:0000313" key="1">
    <source>
        <dbReference type="EMBL" id="ESR00696.1"/>
    </source>
</evidence>
<comment type="caution">
    <text evidence="1">The sequence shown here is derived from an EMBL/GenBank/DDBJ whole genome shotgun (WGS) entry which is preliminary data.</text>
</comment>
<protein>
    <submittedName>
        <fullName evidence="1">Uncharacterized protein</fullName>
    </submittedName>
</protein>
<dbReference type="PATRIC" id="fig|1263865.4.peg.812"/>
<gene>
    <name evidence="1" type="ORF">F753_04145</name>
</gene>
<dbReference type="Proteomes" id="UP000017822">
    <property type="component" value="Unassembled WGS sequence"/>
</dbReference>
<organism evidence="1 2">
    <name type="scientific">Stutzerimonas chloritidismutans AW-1</name>
    <dbReference type="NCBI Taxonomy" id="1263865"/>
    <lineage>
        <taxon>Bacteria</taxon>
        <taxon>Pseudomonadati</taxon>
        <taxon>Pseudomonadota</taxon>
        <taxon>Gammaproteobacteria</taxon>
        <taxon>Pseudomonadales</taxon>
        <taxon>Pseudomonadaceae</taxon>
        <taxon>Stutzerimonas</taxon>
    </lineage>
</organism>
<evidence type="ECO:0000313" key="2">
    <source>
        <dbReference type="Proteomes" id="UP000017822"/>
    </source>
</evidence>
<sequence length="157" mass="17143">MLSLAVCVTCLVVSGLGHPGTNYEDETMLTDDDKKWLADHRRSVETWCDFYLAQLKGVTGAELTEVAGKVLLHHKGRYVLAQDLAAEVVQGVRYSQVFEQWNYDCACKVHSLARSMPPLDGAVFLAASGYQDASMDDLADASAEAVEEAKLALYGEP</sequence>